<feature type="compositionally biased region" description="Polar residues" evidence="1">
    <location>
        <begin position="388"/>
        <end position="397"/>
    </location>
</feature>
<feature type="compositionally biased region" description="Low complexity" evidence="1">
    <location>
        <begin position="469"/>
        <end position="478"/>
    </location>
</feature>
<dbReference type="Proteomes" id="UP000288859">
    <property type="component" value="Unassembled WGS sequence"/>
</dbReference>
<reference evidence="2 3" key="1">
    <citation type="submission" date="2017-03" db="EMBL/GenBank/DDBJ databases">
        <title>Genomes of endolithic fungi from Antarctica.</title>
        <authorList>
            <person name="Coleine C."/>
            <person name="Masonjones S."/>
            <person name="Stajich J.E."/>
        </authorList>
    </citation>
    <scope>NUCLEOTIDE SEQUENCE [LARGE SCALE GENOMIC DNA]</scope>
    <source>
        <strain evidence="2 3">CCFEE 6314</strain>
    </source>
</reference>
<proteinExistence type="predicted"/>
<gene>
    <name evidence="2" type="ORF">B0A52_08044</name>
</gene>
<name>A0A438MZ13_EXOME</name>
<organism evidence="2 3">
    <name type="scientific">Exophiala mesophila</name>
    <name type="common">Black yeast-like fungus</name>
    <dbReference type="NCBI Taxonomy" id="212818"/>
    <lineage>
        <taxon>Eukaryota</taxon>
        <taxon>Fungi</taxon>
        <taxon>Dikarya</taxon>
        <taxon>Ascomycota</taxon>
        <taxon>Pezizomycotina</taxon>
        <taxon>Eurotiomycetes</taxon>
        <taxon>Chaetothyriomycetidae</taxon>
        <taxon>Chaetothyriales</taxon>
        <taxon>Herpotrichiellaceae</taxon>
        <taxon>Exophiala</taxon>
    </lineage>
</organism>
<feature type="region of interest" description="Disordered" evidence="1">
    <location>
        <begin position="357"/>
        <end position="419"/>
    </location>
</feature>
<protein>
    <submittedName>
        <fullName evidence="2">Uncharacterized protein</fullName>
    </submittedName>
</protein>
<accession>A0A438MZ13</accession>
<sequence length="594" mass="65937">MTSGRRELTATAYLALRLLFDAIEKDHSLFDEPPDTIRARLDQLSRLLPREEKEDTRQLHELFIEQRKSLFCNLAAGPKKSNKTSSRTGRSRKTPSNRRNITQNKKAIHQQLQPQVTTFQWIAPSTQKPPQSQTANSKPSEQPIVNREIQIQRWQAYDPENKDGLSVYYELVNQQERLKAFFTRTPQSSIVAQNKKEQKEDHPILRLIDDNETPHRFFKHTLCGYASLFLFVDSQGYRGENEGTIQKDYLLLWEGRSKRVHKGLHFGEKVARLENKLPGAGMLAICLKEKLNNTSITQIDALCLYIKQDETLQRLLPLFSNAEGEQDFWDWAIGTGTARSKKLTSGSSELDSNFRHAISSSTTPAPNQSTTTCVDDGGDHSDGPRTTDCVTLSNSRSPGVPRRKALEPITSTEAQKQKRMRVITPGNTQLRGTIATYTNRLGDKDSLSQLSSVLGASPSTRLTGTQNTHAHSCSSSSHTDFTGISTNTSPSGASGQSLSSETTTAPIIGEINITEDESEEGGGSGPTPIGSAHACSEALQVNTGEHGVNPTTTEVDLEDRDWDVAFNVSGHNGMDFMDVWLDFSDVNGMQFLDI</sequence>
<evidence type="ECO:0000313" key="2">
    <source>
        <dbReference type="EMBL" id="RVX68977.1"/>
    </source>
</evidence>
<feature type="region of interest" description="Disordered" evidence="1">
    <location>
        <begin position="458"/>
        <end position="505"/>
    </location>
</feature>
<dbReference type="EMBL" id="NAJM01000033">
    <property type="protein sequence ID" value="RVX68977.1"/>
    <property type="molecule type" value="Genomic_DNA"/>
</dbReference>
<feature type="region of interest" description="Disordered" evidence="1">
    <location>
        <begin position="513"/>
        <end position="532"/>
    </location>
</feature>
<evidence type="ECO:0000256" key="1">
    <source>
        <dbReference type="SAM" id="MobiDB-lite"/>
    </source>
</evidence>
<feature type="region of interest" description="Disordered" evidence="1">
    <location>
        <begin position="74"/>
        <end position="106"/>
    </location>
</feature>
<feature type="compositionally biased region" description="Low complexity" evidence="1">
    <location>
        <begin position="489"/>
        <end position="500"/>
    </location>
</feature>
<feature type="compositionally biased region" description="Polar residues" evidence="1">
    <location>
        <begin position="125"/>
        <end position="140"/>
    </location>
</feature>
<dbReference type="AlphaFoldDB" id="A0A438MZ13"/>
<feature type="region of interest" description="Disordered" evidence="1">
    <location>
        <begin position="125"/>
        <end position="144"/>
    </location>
</feature>
<feature type="compositionally biased region" description="Polar residues" evidence="1">
    <location>
        <begin position="458"/>
        <end position="468"/>
    </location>
</feature>
<comment type="caution">
    <text evidence="2">The sequence shown here is derived from an EMBL/GenBank/DDBJ whole genome shotgun (WGS) entry which is preliminary data.</text>
</comment>
<feature type="compositionally biased region" description="Polar residues" evidence="1">
    <location>
        <begin position="97"/>
        <end position="106"/>
    </location>
</feature>
<evidence type="ECO:0000313" key="3">
    <source>
        <dbReference type="Proteomes" id="UP000288859"/>
    </source>
</evidence>
<feature type="compositionally biased region" description="Polar residues" evidence="1">
    <location>
        <begin position="358"/>
        <end position="373"/>
    </location>
</feature>
<feature type="compositionally biased region" description="Polar residues" evidence="1">
    <location>
        <begin position="479"/>
        <end position="488"/>
    </location>
</feature>